<evidence type="ECO:0000256" key="1">
    <source>
        <dbReference type="SAM" id="Phobius"/>
    </source>
</evidence>
<feature type="transmembrane region" description="Helical" evidence="1">
    <location>
        <begin position="112"/>
        <end position="130"/>
    </location>
</feature>
<dbReference type="OrthoDB" id="9790409at2"/>
<reference evidence="2 5" key="1">
    <citation type="submission" date="2015-06" db="EMBL/GenBank/DDBJ databases">
        <title>Genome sequence of Pseudoalteromonas carrageenovora.</title>
        <authorList>
            <person name="Xie B.-B."/>
            <person name="Rong J.-C."/>
            <person name="Qin Q.-L."/>
            <person name="Zhang Y.-Z."/>
        </authorList>
    </citation>
    <scope>NUCLEOTIDE SEQUENCE [LARGE SCALE GENOMIC DNA]</scope>
    <source>
        <strain evidence="2 5">IAM 12662</strain>
    </source>
</reference>
<proteinExistence type="predicted"/>
<evidence type="ECO:0008006" key="6">
    <source>
        <dbReference type="Google" id="ProtNLM"/>
    </source>
</evidence>
<keyword evidence="1" id="KW-0472">Membrane</keyword>
<dbReference type="EMBL" id="LT965928">
    <property type="protein sequence ID" value="SOU41425.1"/>
    <property type="molecule type" value="Genomic_DNA"/>
</dbReference>
<protein>
    <recommendedName>
        <fullName evidence="6">Transporter</fullName>
    </recommendedName>
</protein>
<dbReference type="InterPro" id="IPR046513">
    <property type="entry name" value="DUF6691"/>
</dbReference>
<keyword evidence="1" id="KW-1133">Transmembrane helix</keyword>
<name>A0A2K4XAU1_PSEVC</name>
<dbReference type="GeneID" id="93664105"/>
<dbReference type="EMBL" id="AQGW01000023">
    <property type="protein sequence ID" value="MBE0383923.1"/>
    <property type="molecule type" value="Genomic_DNA"/>
</dbReference>
<feature type="transmembrane region" description="Helical" evidence="1">
    <location>
        <begin position="42"/>
        <end position="60"/>
    </location>
</feature>
<keyword evidence="1" id="KW-0812">Transmembrane</keyword>
<accession>A0A2K4XAU1</accession>
<keyword evidence="5" id="KW-1185">Reference proteome</keyword>
<evidence type="ECO:0000313" key="4">
    <source>
        <dbReference type="Proteomes" id="UP000238288"/>
    </source>
</evidence>
<gene>
    <name evidence="3" type="ORF">PCAR9_A30605</name>
    <name evidence="2" type="ORF">PCARR_a2252</name>
</gene>
<dbReference type="RefSeq" id="WP_104642988.1">
    <property type="nucleotide sequence ID" value="NZ_AQGW01000023.1"/>
</dbReference>
<dbReference type="Proteomes" id="UP000238288">
    <property type="component" value="Chromosome PCAR9a"/>
</dbReference>
<dbReference type="Pfam" id="PF20398">
    <property type="entry name" value="DUF6691"/>
    <property type="match status" value="1"/>
</dbReference>
<organism evidence="3 4">
    <name type="scientific">Pseudoalteromonas carrageenovora IAM 12662</name>
    <dbReference type="NCBI Taxonomy" id="1314868"/>
    <lineage>
        <taxon>Bacteria</taxon>
        <taxon>Pseudomonadati</taxon>
        <taxon>Pseudomonadota</taxon>
        <taxon>Gammaproteobacteria</taxon>
        <taxon>Alteromonadales</taxon>
        <taxon>Pseudoalteromonadaceae</taxon>
        <taxon>Pseudoalteromonas</taxon>
    </lineage>
</organism>
<dbReference type="Proteomes" id="UP000615003">
    <property type="component" value="Unassembled WGS sequence"/>
</dbReference>
<reference evidence="3 4" key="2">
    <citation type="submission" date="2017-11" db="EMBL/GenBank/DDBJ databases">
        <authorList>
            <person name="Han C.G."/>
        </authorList>
    </citation>
    <scope>NUCLEOTIDE SEQUENCE [LARGE SCALE GENOMIC DNA]</scope>
    <source>
        <strain evidence="4">ATCC 43555</strain>
        <strain evidence="3">ATCC43555</strain>
    </source>
</reference>
<sequence length="133" mass="14543">MTAVIHVILGFIFGLGLIISGMTNPDKVLNFLNFQNHWDGSLIIVMAVAMGIMMLAWFWVAKKDKPLLGETFTLSDVKNISPRLITGSVLFGLGWGLSGICPGPGLVQLTSLKMEFWLFFAAVLGGMWIAKKV</sequence>
<evidence type="ECO:0000313" key="3">
    <source>
        <dbReference type="EMBL" id="SOU41425.1"/>
    </source>
</evidence>
<dbReference type="AlphaFoldDB" id="A0A2K4XAU1"/>
<evidence type="ECO:0000313" key="2">
    <source>
        <dbReference type="EMBL" id="MBE0383923.1"/>
    </source>
</evidence>
<evidence type="ECO:0000313" key="5">
    <source>
        <dbReference type="Proteomes" id="UP000615003"/>
    </source>
</evidence>
<feature type="transmembrane region" description="Helical" evidence="1">
    <location>
        <begin position="80"/>
        <end position="100"/>
    </location>
</feature>
<feature type="transmembrane region" description="Helical" evidence="1">
    <location>
        <begin position="5"/>
        <end position="22"/>
    </location>
</feature>